<evidence type="ECO:0000313" key="2">
    <source>
        <dbReference type="Proteomes" id="UP000809910"/>
    </source>
</evidence>
<organism evidence="1 2">
    <name type="scientific">Legionella bononiensis</name>
    <dbReference type="NCBI Taxonomy" id="2793102"/>
    <lineage>
        <taxon>Bacteria</taxon>
        <taxon>Pseudomonadati</taxon>
        <taxon>Pseudomonadota</taxon>
        <taxon>Gammaproteobacteria</taxon>
        <taxon>Legionellales</taxon>
        <taxon>Legionellaceae</taxon>
        <taxon>Legionella</taxon>
    </lineage>
</organism>
<proteinExistence type="predicted"/>
<comment type="caution">
    <text evidence="1">The sequence shown here is derived from an EMBL/GenBank/DDBJ whole genome shotgun (WGS) entry which is preliminary data.</text>
</comment>
<keyword evidence="2" id="KW-1185">Reference proteome</keyword>
<accession>A0ABS1W8U3</accession>
<evidence type="ECO:0000313" key="1">
    <source>
        <dbReference type="EMBL" id="MBL7525781.1"/>
    </source>
</evidence>
<gene>
    <name evidence="1" type="ORF">I5282_04225</name>
</gene>
<dbReference type="Proteomes" id="UP000809910">
    <property type="component" value="Unassembled WGS sequence"/>
</dbReference>
<name>A0ABS1W8U3_9GAMM</name>
<dbReference type="RefSeq" id="WP_203109318.1">
    <property type="nucleotide sequence ID" value="NZ_JADOBG010000010.1"/>
</dbReference>
<dbReference type="EMBL" id="JADWVN010000007">
    <property type="protein sequence ID" value="MBL7525781.1"/>
    <property type="molecule type" value="Genomic_DNA"/>
</dbReference>
<protein>
    <submittedName>
        <fullName evidence="1">Uncharacterized protein</fullName>
    </submittedName>
</protein>
<reference evidence="1 2" key="1">
    <citation type="submission" date="2020-12" db="EMBL/GenBank/DDBJ databases">
        <title>WGS of Legionella: environmental sample.</title>
        <authorList>
            <person name="Cristino S."/>
            <person name="Girolamini L."/>
            <person name="Salaris S."/>
            <person name="Pascale M.R."/>
            <person name="Mazzotta M."/>
            <person name="Orsini M."/>
            <person name="Grottola A."/>
        </authorList>
    </citation>
    <scope>NUCLEOTIDE SEQUENCE [LARGE SCALE GENOMIC DNA]</scope>
    <source>
        <strain evidence="1 2">30cs62</strain>
    </source>
</reference>
<sequence>MYSNHEFIKQRDNDTLRARRALAQAKHNREPAPSVHRLLYGTEAPEVLNQSSDVLARILCGDLYHLDAVLNQCEQTELQDSFGPDGTVWQELLNAVAETEKGILNELTEEDSKQLNIKHLEQSVKSIYKIVNKFIGEGVIPPLSKTGFFSYAILGRLAFELRSDRMAEGAFLYGLWLTTLPYHTSSDLDVTLEPRHSREAFARVLGKTSTPAFLFHSFYYSDAGKTTMAALEPVHRRSGLYWMRLAKNLDLAPYPVLENLDLALGAIKDGDQIIPKAGGQLIPLECYHRHFLDDANSQGSYVDKLFPTRAWWSDNFNYLFSTELPAEFPSSLKSYQLSVYFKLLISDPHLSPATRKECLIRIESISDPRYEWVKSSSLLPLSRWTSEITRFHKKPFALELHQMFYPLMTQRASGIFARMKEHLLRYVREGKIGNIKVHPEESPAYAATLMLRSLEFMAKDASVEELPLIKAQLEPLSDRIDYLMIVETSHKRNCTLTFNQALGRYIQSFIHAGISADTLKLHLRDKFRKPGQPIELVHGKKSKLSNILYSLAFDSNVLELISYVYPGATEAVSVIKAVADGISSGSIEQSIKPGIDQLPIDETTKTTVLDTVSFADANFEWVNENSVWLKQFPFAAELLKFYKQCTTWNKDKEYKLAGKEDGMVYLNEMLNSARPASSYKIGERFTRAMHHHYLGWIEKLSPHSQQLFAEAVAHALLGGLIVRHKLKKTSFVEEGSNELFEELHQCISVHGKSILALSPPLLTKDGSTITATEIVMSLSSTVMLKPRYPALDHGIFKSAPVAIQQESTSQQLTNCR</sequence>